<evidence type="ECO:0000256" key="4">
    <source>
        <dbReference type="ARBA" id="ARBA00022475"/>
    </source>
</evidence>
<sequence>MTTSPAPTRERGLSREILALALPAFATLVSEPLLLMADSAMVGHLGTLQLGALGLAGSLLTLVNGLCIFLAYGTTSLVARRIGAGDTRRALAGGLDGMALGLGLGVLLALLLTLVGPQLLALYGASEQVTTQAVGYLRIACWGLPMLLLMLASTGVLRGLKDTRTPLYVAISMNLANIALNALFIYGLHLGLRGSALGTLIAQFFGSAVLAAVVLRGALAAGTPLRVDRSGVLEAARGGIWLVLRSAWLQCTVAVTVAVAARTGQVGLAAHQVTNSLWAFLCLALDALAIAAQALVATDLGAGNAAKVRSITARLCWWGLGAGLLFAALLAISRGLVAPVFTPDPAVQHTLGRLLLVLALITPVGGIIFVLDGVLIGAGDARYLAFAGLLATLGFLPLAWWVNTGGHGVVWLWLAYGVYLLLRLTTLTVRSRTDAWMRLGA</sequence>
<organism evidence="9 10">
    <name type="scientific">Luteococcus peritonei</name>
    <dbReference type="NCBI Taxonomy" id="88874"/>
    <lineage>
        <taxon>Bacteria</taxon>
        <taxon>Bacillati</taxon>
        <taxon>Actinomycetota</taxon>
        <taxon>Actinomycetes</taxon>
        <taxon>Propionibacteriales</taxon>
        <taxon>Propionibacteriaceae</taxon>
        <taxon>Luteococcus</taxon>
    </lineage>
</organism>
<keyword evidence="5 8" id="KW-0812">Transmembrane</keyword>
<comment type="similarity">
    <text evidence="2">Belongs to the multi antimicrobial extrusion (MATE) (TC 2.A.66.1) family.</text>
</comment>
<feature type="transmembrane region" description="Helical" evidence="8">
    <location>
        <begin position="354"/>
        <end position="376"/>
    </location>
</feature>
<feature type="transmembrane region" description="Helical" evidence="8">
    <location>
        <begin position="200"/>
        <end position="219"/>
    </location>
</feature>
<feature type="transmembrane region" description="Helical" evidence="8">
    <location>
        <begin position="167"/>
        <end position="188"/>
    </location>
</feature>
<evidence type="ECO:0000256" key="7">
    <source>
        <dbReference type="ARBA" id="ARBA00023136"/>
    </source>
</evidence>
<dbReference type="InterPro" id="IPR044644">
    <property type="entry name" value="DinF-like"/>
</dbReference>
<dbReference type="PANTHER" id="PTHR42893">
    <property type="entry name" value="PROTEIN DETOXIFICATION 44, CHLOROPLASTIC-RELATED"/>
    <property type="match status" value="1"/>
</dbReference>
<dbReference type="RefSeq" id="WP_343872513.1">
    <property type="nucleotide sequence ID" value="NZ_BAAAIX010000009.1"/>
</dbReference>
<dbReference type="PANTHER" id="PTHR42893:SF46">
    <property type="entry name" value="PROTEIN DETOXIFICATION 44, CHLOROPLASTIC"/>
    <property type="match status" value="1"/>
</dbReference>
<proteinExistence type="inferred from homology"/>
<gene>
    <name evidence="9" type="ORF">ACFSCS_04705</name>
</gene>
<keyword evidence="10" id="KW-1185">Reference proteome</keyword>
<evidence type="ECO:0000256" key="6">
    <source>
        <dbReference type="ARBA" id="ARBA00022989"/>
    </source>
</evidence>
<evidence type="ECO:0000313" key="10">
    <source>
        <dbReference type="Proteomes" id="UP001597326"/>
    </source>
</evidence>
<keyword evidence="4" id="KW-1003">Cell membrane</keyword>
<keyword evidence="7 8" id="KW-0472">Membrane</keyword>
<accession>A0ABW4RUX2</accession>
<evidence type="ECO:0000256" key="1">
    <source>
        <dbReference type="ARBA" id="ARBA00004651"/>
    </source>
</evidence>
<evidence type="ECO:0000313" key="9">
    <source>
        <dbReference type="EMBL" id="MFD1889489.1"/>
    </source>
</evidence>
<feature type="transmembrane region" description="Helical" evidence="8">
    <location>
        <begin position="276"/>
        <end position="296"/>
    </location>
</feature>
<evidence type="ECO:0000256" key="3">
    <source>
        <dbReference type="ARBA" id="ARBA00022448"/>
    </source>
</evidence>
<protein>
    <submittedName>
        <fullName evidence="9">MATE family efflux transporter</fullName>
    </submittedName>
</protein>
<feature type="transmembrane region" description="Helical" evidence="8">
    <location>
        <begin position="408"/>
        <end position="429"/>
    </location>
</feature>
<feature type="transmembrane region" description="Helical" evidence="8">
    <location>
        <begin position="240"/>
        <end position="261"/>
    </location>
</feature>
<reference evidence="10" key="1">
    <citation type="journal article" date="2019" name="Int. J. Syst. Evol. Microbiol.">
        <title>The Global Catalogue of Microorganisms (GCM) 10K type strain sequencing project: providing services to taxonomists for standard genome sequencing and annotation.</title>
        <authorList>
            <consortium name="The Broad Institute Genomics Platform"/>
            <consortium name="The Broad Institute Genome Sequencing Center for Infectious Disease"/>
            <person name="Wu L."/>
            <person name="Ma J."/>
        </authorList>
    </citation>
    <scope>NUCLEOTIDE SEQUENCE [LARGE SCALE GENOMIC DNA]</scope>
    <source>
        <strain evidence="10">CAIM 431</strain>
    </source>
</reference>
<keyword evidence="6 8" id="KW-1133">Transmembrane helix</keyword>
<dbReference type="PIRSF" id="PIRSF006603">
    <property type="entry name" value="DinF"/>
    <property type="match status" value="1"/>
</dbReference>
<feature type="transmembrane region" description="Helical" evidence="8">
    <location>
        <begin position="317"/>
        <end position="342"/>
    </location>
</feature>
<comment type="caution">
    <text evidence="9">The sequence shown here is derived from an EMBL/GenBank/DDBJ whole genome shotgun (WGS) entry which is preliminary data.</text>
</comment>
<feature type="transmembrane region" description="Helical" evidence="8">
    <location>
        <begin position="383"/>
        <end position="402"/>
    </location>
</feature>
<dbReference type="NCBIfam" id="TIGR00797">
    <property type="entry name" value="matE"/>
    <property type="match status" value="1"/>
</dbReference>
<name>A0ABW4RUX2_9ACTN</name>
<dbReference type="InterPro" id="IPR002528">
    <property type="entry name" value="MATE_fam"/>
</dbReference>
<dbReference type="Proteomes" id="UP001597326">
    <property type="component" value="Unassembled WGS sequence"/>
</dbReference>
<dbReference type="InterPro" id="IPR048279">
    <property type="entry name" value="MdtK-like"/>
</dbReference>
<comment type="subcellular location">
    <subcellularLocation>
        <location evidence="1">Cell membrane</location>
        <topology evidence="1">Multi-pass membrane protein</topology>
    </subcellularLocation>
</comment>
<evidence type="ECO:0000256" key="2">
    <source>
        <dbReference type="ARBA" id="ARBA00010199"/>
    </source>
</evidence>
<dbReference type="Pfam" id="PF01554">
    <property type="entry name" value="MatE"/>
    <property type="match status" value="2"/>
</dbReference>
<evidence type="ECO:0000256" key="5">
    <source>
        <dbReference type="ARBA" id="ARBA00022692"/>
    </source>
</evidence>
<evidence type="ECO:0000256" key="8">
    <source>
        <dbReference type="SAM" id="Phobius"/>
    </source>
</evidence>
<feature type="transmembrane region" description="Helical" evidence="8">
    <location>
        <begin position="53"/>
        <end position="79"/>
    </location>
</feature>
<dbReference type="EMBL" id="JBHUFZ010000011">
    <property type="protein sequence ID" value="MFD1889489.1"/>
    <property type="molecule type" value="Genomic_DNA"/>
</dbReference>
<feature type="transmembrane region" description="Helical" evidence="8">
    <location>
        <begin position="135"/>
        <end position="160"/>
    </location>
</feature>
<keyword evidence="3" id="KW-0813">Transport</keyword>
<feature type="transmembrane region" description="Helical" evidence="8">
    <location>
        <begin position="91"/>
        <end position="115"/>
    </location>
</feature>